<evidence type="ECO:0000259" key="2">
    <source>
        <dbReference type="PROSITE" id="PS50994"/>
    </source>
</evidence>
<dbReference type="PROSITE" id="PS50994">
    <property type="entry name" value="INTEGRASE"/>
    <property type="match status" value="1"/>
</dbReference>
<gene>
    <name evidence="3" type="ORF">MEDL_22899</name>
</gene>
<dbReference type="InterPro" id="IPR001584">
    <property type="entry name" value="Integrase_cat-core"/>
</dbReference>
<dbReference type="Gene3D" id="1.10.340.70">
    <property type="match status" value="1"/>
</dbReference>
<sequence length="851" mass="97651">MVNIFKLATEATTVIPPRSEVLIFSKVVGDSTHLVQATVEPVDTKDKLLVARSLVDPSQGRIILRIANTSNFEKTVQKNTCLAECQAYADVTEPVCEPAAASQNIFKLTDKITNKSNSDSLPDHLVDLFKSGSKLLSETQTLQFQRLLQKHSNAFAKSKNDLGCTDMIQHKINTGNAAPVKQNPRRLPVAMQEEADRELSRMLDAGVIEPSMSPWAAPIVLVRKKDGSVRYCIDFRKINSLTKRDSYPLPRTQDCLEALHGSWYSTIDLQSGYWQVPVDPVDREKTAFVTKQGLFQPGRQHLNADGLSRRPCIHCTHCNRQESKESTNNELDMVDCHLRVTKKADISKLQGEEIEFENSEQSNQWVQSKNMDEIKEAQQNDEVIKLILKMKSESNEKPKWEEISVQSKELKTYWSQWDQLKLIDNVLYREWISNINSEMKQLILPSCWREEILKMLHDDPVGGHFGVHRTLSRVSSRFYWAGYKENIEQWCKRCETCNSRKGPQKRARGAMKQYLVGAPLERVALDILGPLPITTSGNKFILVLTDYFSRWAEAYPIPNQEAETISKIFVNEFICRFGVPRQVHTDQGRQFESKLFTGICKRFNIDKTRTSPLHPQSDGMVERLNRTIEDILSKFIGKDQKDWDTHLSVAMMAYRTSVHESTGFSPSMLMFGREIELPIDLIYGPHPQTENITDCSNEYLEKLQSNIFRVHNLARDKMIASSDRQKRQYDHKINARKYSVGDVVWVFNPTKTKGKSPKLQCQWTGPFLIIEAYTDLIYKVKSSPNSRDRVLHHDRLKPFIGNFNNWLQKSKDDLDEGDSKDPAVEPETDKTNITRKSTRDTKPPERYSPYN</sequence>
<dbReference type="InterPro" id="IPR012337">
    <property type="entry name" value="RNaseH-like_sf"/>
</dbReference>
<dbReference type="SUPFAM" id="SSF56672">
    <property type="entry name" value="DNA/RNA polymerases"/>
    <property type="match status" value="1"/>
</dbReference>
<evidence type="ECO:0000256" key="1">
    <source>
        <dbReference type="SAM" id="MobiDB-lite"/>
    </source>
</evidence>
<dbReference type="Pfam" id="PF00665">
    <property type="entry name" value="rve"/>
    <property type="match status" value="1"/>
</dbReference>
<dbReference type="FunFam" id="1.10.340.70:FF:000001">
    <property type="entry name" value="Retrovirus-related Pol polyprotein from transposon gypsy-like Protein"/>
    <property type="match status" value="1"/>
</dbReference>
<feature type="domain" description="Integrase catalytic" evidence="2">
    <location>
        <begin position="515"/>
        <end position="674"/>
    </location>
</feature>
<name>A0A8S3RPG0_MYTED</name>
<dbReference type="InterPro" id="IPR043128">
    <property type="entry name" value="Rev_trsase/Diguanyl_cyclase"/>
</dbReference>
<dbReference type="Gene3D" id="3.30.420.10">
    <property type="entry name" value="Ribonuclease H-like superfamily/Ribonuclease H"/>
    <property type="match status" value="1"/>
</dbReference>
<dbReference type="InterPro" id="IPR036397">
    <property type="entry name" value="RNaseH_sf"/>
</dbReference>
<dbReference type="Pfam" id="PF17921">
    <property type="entry name" value="Integrase_H2C2"/>
    <property type="match status" value="1"/>
</dbReference>
<dbReference type="InterPro" id="IPR054465">
    <property type="entry name" value="Integrase_p58-like_C"/>
</dbReference>
<dbReference type="Pfam" id="PF00078">
    <property type="entry name" value="RVT_1"/>
    <property type="match status" value="1"/>
</dbReference>
<protein>
    <recommendedName>
        <fullName evidence="2">Integrase catalytic domain-containing protein</fullName>
    </recommendedName>
</protein>
<reference evidence="3" key="1">
    <citation type="submission" date="2021-03" db="EMBL/GenBank/DDBJ databases">
        <authorList>
            <person name="Bekaert M."/>
        </authorList>
    </citation>
    <scope>NUCLEOTIDE SEQUENCE</scope>
</reference>
<dbReference type="InterPro" id="IPR043502">
    <property type="entry name" value="DNA/RNA_pol_sf"/>
</dbReference>
<dbReference type="PANTHER" id="PTHR37984">
    <property type="entry name" value="PROTEIN CBG26694"/>
    <property type="match status" value="1"/>
</dbReference>
<comment type="caution">
    <text evidence="3">The sequence shown here is derived from an EMBL/GenBank/DDBJ whole genome shotgun (WGS) entry which is preliminary data.</text>
</comment>
<feature type="region of interest" description="Disordered" evidence="1">
    <location>
        <begin position="810"/>
        <end position="851"/>
    </location>
</feature>
<dbReference type="EMBL" id="CAJPWZ010001119">
    <property type="protein sequence ID" value="CAG2208749.1"/>
    <property type="molecule type" value="Genomic_DNA"/>
</dbReference>
<feature type="compositionally biased region" description="Basic and acidic residues" evidence="1">
    <location>
        <begin position="810"/>
        <end position="845"/>
    </location>
</feature>
<dbReference type="PANTHER" id="PTHR37984:SF15">
    <property type="entry name" value="INTEGRASE CATALYTIC DOMAIN-CONTAINING PROTEIN"/>
    <property type="match status" value="1"/>
</dbReference>
<dbReference type="Pfam" id="PF22938">
    <property type="entry name" value="Integrase_p58_C"/>
    <property type="match status" value="1"/>
</dbReference>
<dbReference type="GO" id="GO:0003676">
    <property type="term" value="F:nucleic acid binding"/>
    <property type="evidence" value="ECO:0007669"/>
    <property type="project" value="InterPro"/>
</dbReference>
<accession>A0A8S3RPG0</accession>
<evidence type="ECO:0000313" key="4">
    <source>
        <dbReference type="Proteomes" id="UP000683360"/>
    </source>
</evidence>
<dbReference type="AlphaFoldDB" id="A0A8S3RPG0"/>
<dbReference type="InterPro" id="IPR050951">
    <property type="entry name" value="Retrovirus_Pol_polyprotein"/>
</dbReference>
<dbReference type="OrthoDB" id="10047254at2759"/>
<evidence type="ECO:0000313" key="3">
    <source>
        <dbReference type="EMBL" id="CAG2208749.1"/>
    </source>
</evidence>
<dbReference type="InterPro" id="IPR000477">
    <property type="entry name" value="RT_dom"/>
</dbReference>
<organism evidence="3 4">
    <name type="scientific">Mytilus edulis</name>
    <name type="common">Blue mussel</name>
    <dbReference type="NCBI Taxonomy" id="6550"/>
    <lineage>
        <taxon>Eukaryota</taxon>
        <taxon>Metazoa</taxon>
        <taxon>Spiralia</taxon>
        <taxon>Lophotrochozoa</taxon>
        <taxon>Mollusca</taxon>
        <taxon>Bivalvia</taxon>
        <taxon>Autobranchia</taxon>
        <taxon>Pteriomorphia</taxon>
        <taxon>Mytilida</taxon>
        <taxon>Mytiloidea</taxon>
        <taxon>Mytilidae</taxon>
        <taxon>Mytilinae</taxon>
        <taxon>Mytilus</taxon>
    </lineage>
</organism>
<dbReference type="InterPro" id="IPR041588">
    <property type="entry name" value="Integrase_H2C2"/>
</dbReference>
<dbReference type="Gene3D" id="3.10.10.10">
    <property type="entry name" value="HIV Type 1 Reverse Transcriptase, subunit A, domain 1"/>
    <property type="match status" value="1"/>
</dbReference>
<keyword evidence="4" id="KW-1185">Reference proteome</keyword>
<dbReference type="Gene3D" id="3.30.70.270">
    <property type="match status" value="1"/>
</dbReference>
<dbReference type="FunFam" id="3.30.420.10:FF:000032">
    <property type="entry name" value="Retrovirus-related Pol polyprotein from transposon 297-like Protein"/>
    <property type="match status" value="1"/>
</dbReference>
<dbReference type="Proteomes" id="UP000683360">
    <property type="component" value="Unassembled WGS sequence"/>
</dbReference>
<dbReference type="CDD" id="cd01647">
    <property type="entry name" value="RT_LTR"/>
    <property type="match status" value="1"/>
</dbReference>
<dbReference type="SUPFAM" id="SSF53098">
    <property type="entry name" value="Ribonuclease H-like"/>
    <property type="match status" value="1"/>
</dbReference>
<dbReference type="GO" id="GO:0015074">
    <property type="term" value="P:DNA integration"/>
    <property type="evidence" value="ECO:0007669"/>
    <property type="project" value="InterPro"/>
</dbReference>
<proteinExistence type="predicted"/>